<dbReference type="InterPro" id="IPR045997">
    <property type="entry name" value="DUF5953"/>
</dbReference>
<dbReference type="Pfam" id="PF19378">
    <property type="entry name" value="DUF5953"/>
    <property type="match status" value="1"/>
</dbReference>
<protein>
    <submittedName>
        <fullName evidence="1">Uncharacterized protein</fullName>
    </submittedName>
</protein>
<dbReference type="EMBL" id="FOIB01000007">
    <property type="protein sequence ID" value="SEU27037.1"/>
    <property type="molecule type" value="Genomic_DNA"/>
</dbReference>
<evidence type="ECO:0000313" key="1">
    <source>
        <dbReference type="EMBL" id="SEU27037.1"/>
    </source>
</evidence>
<organism evidence="1 2">
    <name type="scientific">Myxococcus fulvus</name>
    <dbReference type="NCBI Taxonomy" id="33"/>
    <lineage>
        <taxon>Bacteria</taxon>
        <taxon>Pseudomonadati</taxon>
        <taxon>Myxococcota</taxon>
        <taxon>Myxococcia</taxon>
        <taxon>Myxococcales</taxon>
        <taxon>Cystobacterineae</taxon>
        <taxon>Myxococcaceae</taxon>
        <taxon>Myxococcus</taxon>
    </lineage>
</organism>
<comment type="caution">
    <text evidence="1">The sequence shown here is derived from an EMBL/GenBank/DDBJ whole genome shotgun (WGS) entry which is preliminary data.</text>
</comment>
<gene>
    <name evidence="1" type="ORF">SAMN05443572_107368</name>
</gene>
<evidence type="ECO:0000313" key="2">
    <source>
        <dbReference type="Proteomes" id="UP000183760"/>
    </source>
</evidence>
<sequence>MQLTDAPLDLDDPAHLDALKRTYERFPEIGGRSTTRR</sequence>
<keyword evidence="2" id="KW-1185">Reference proteome</keyword>
<proteinExistence type="predicted"/>
<name>A0ABY1CNU3_MYXFU</name>
<accession>A0ABY1CNU3</accession>
<dbReference type="Proteomes" id="UP000183760">
    <property type="component" value="Unassembled WGS sequence"/>
</dbReference>
<reference evidence="1 2" key="1">
    <citation type="submission" date="2016-10" db="EMBL/GenBank/DDBJ databases">
        <authorList>
            <person name="Varghese N."/>
            <person name="Submissions S."/>
        </authorList>
    </citation>
    <scope>NUCLEOTIDE SEQUENCE [LARGE SCALE GENOMIC DNA]</scope>
    <source>
        <strain evidence="1 2">DSM 16525</strain>
    </source>
</reference>